<name>A0ACC5UB90_9FLAO</name>
<reference evidence="1" key="1">
    <citation type="submission" date="2021-05" db="EMBL/GenBank/DDBJ databases">
        <title>Draft genomes of bacteria isolated from model marine particles.</title>
        <authorList>
            <person name="Datta M.S."/>
            <person name="Schwartzman J.A."/>
            <person name="Enke T.N."/>
            <person name="Saavedra J."/>
            <person name="Cermak N."/>
            <person name="Cordero O.X."/>
        </authorList>
    </citation>
    <scope>NUCLEOTIDE SEQUENCE</scope>
    <source>
        <strain evidence="1">I2M19</strain>
    </source>
</reference>
<dbReference type="EMBL" id="JAHKPD010000018">
    <property type="protein sequence ID" value="MBU2951584.1"/>
    <property type="molecule type" value="Genomic_DNA"/>
</dbReference>
<accession>A0ACC5UB90</accession>
<protein>
    <submittedName>
        <fullName evidence="1">Uncharacterized protein</fullName>
    </submittedName>
</protein>
<dbReference type="Proteomes" id="UP001647509">
    <property type="component" value="Unassembled WGS sequence"/>
</dbReference>
<evidence type="ECO:0000313" key="2">
    <source>
        <dbReference type="Proteomes" id="UP001647509"/>
    </source>
</evidence>
<sequence length="74" mass="8488">MRLNSKPFQIFYSICICYIEASVNKETLNQQVYRFVKKNANVSSAVTFLTTTDTNGATREDEENVLKYVNSNLL</sequence>
<organism evidence="1 2">
    <name type="scientific">Pseudotamlana agarivorans</name>
    <dbReference type="NCBI Taxonomy" id="481183"/>
    <lineage>
        <taxon>Bacteria</taxon>
        <taxon>Pseudomonadati</taxon>
        <taxon>Bacteroidota</taxon>
        <taxon>Flavobacteriia</taxon>
        <taxon>Flavobacteriales</taxon>
        <taxon>Flavobacteriaceae</taxon>
        <taxon>Pseudotamlana</taxon>
    </lineage>
</organism>
<proteinExistence type="predicted"/>
<evidence type="ECO:0000313" key="1">
    <source>
        <dbReference type="EMBL" id="MBU2951584.1"/>
    </source>
</evidence>
<keyword evidence="2" id="KW-1185">Reference proteome</keyword>
<gene>
    <name evidence="1" type="ORF">KO493_12830</name>
</gene>
<comment type="caution">
    <text evidence="1">The sequence shown here is derived from an EMBL/GenBank/DDBJ whole genome shotgun (WGS) entry which is preliminary data.</text>
</comment>